<dbReference type="AlphaFoldDB" id="A0A165GA45"/>
<protein>
    <recommendedName>
        <fullName evidence="9">alpha-1,2-Mannosidase</fullName>
        <ecNumber evidence="9">3.2.1.-</ecNumber>
    </recommendedName>
</protein>
<dbReference type="EC" id="3.2.1.-" evidence="9"/>
<dbReference type="GO" id="GO:0004571">
    <property type="term" value="F:mannosyl-oligosaccharide 1,2-alpha-mannosidase activity"/>
    <property type="evidence" value="ECO:0007669"/>
    <property type="project" value="InterPro"/>
</dbReference>
<dbReference type="RefSeq" id="XP_018187491.1">
    <property type="nucleotide sequence ID" value="XM_018332909.1"/>
</dbReference>
<feature type="active site" description="Proton donor" evidence="6">
    <location>
        <position position="301"/>
    </location>
</feature>
<dbReference type="GO" id="GO:0005509">
    <property type="term" value="F:calcium ion binding"/>
    <property type="evidence" value="ECO:0007669"/>
    <property type="project" value="InterPro"/>
</dbReference>
<dbReference type="InterPro" id="IPR050749">
    <property type="entry name" value="Glycosyl_Hydrolase_47"/>
</dbReference>
<dbReference type="Gene3D" id="1.50.10.10">
    <property type="match status" value="3"/>
</dbReference>
<evidence type="ECO:0000256" key="5">
    <source>
        <dbReference type="ARBA" id="ARBA00023157"/>
    </source>
</evidence>
<feature type="transmembrane region" description="Helical" evidence="11">
    <location>
        <begin position="7"/>
        <end position="25"/>
    </location>
</feature>
<keyword evidence="9" id="KW-0326">Glycosidase</keyword>
<dbReference type="GeneID" id="28898046"/>
<dbReference type="PANTHER" id="PTHR11742">
    <property type="entry name" value="MANNOSYL-OLIGOSACCHARIDE ALPHA-1,2-MANNOSIDASE-RELATED"/>
    <property type="match status" value="1"/>
</dbReference>
<feature type="binding site" evidence="7">
    <location>
        <position position="952"/>
    </location>
    <ligand>
        <name>Ca(2+)</name>
        <dbReference type="ChEBI" id="CHEBI:29108"/>
    </ligand>
</feature>
<evidence type="ECO:0000256" key="7">
    <source>
        <dbReference type="PIRSR" id="PIRSR601382-2"/>
    </source>
</evidence>
<dbReference type="GO" id="GO:0036503">
    <property type="term" value="P:ERAD pathway"/>
    <property type="evidence" value="ECO:0007669"/>
    <property type="project" value="UniProtKB-ARBA"/>
</dbReference>
<keyword evidence="11" id="KW-0472">Membrane</keyword>
<feature type="active site" evidence="6">
    <location>
        <position position="608"/>
    </location>
</feature>
<dbReference type="PANTHER" id="PTHR11742:SF103">
    <property type="entry name" value="ENDOPLASMIC RETICULUM MANNOSIDASE MNL2-RELATED"/>
    <property type="match status" value="1"/>
</dbReference>
<feature type="region of interest" description="Disordered" evidence="10">
    <location>
        <begin position="47"/>
        <end position="163"/>
    </location>
</feature>
<gene>
    <name evidence="12" type="ORF">L228DRAFT_248714</name>
</gene>
<dbReference type="Proteomes" id="UP000076632">
    <property type="component" value="Unassembled WGS sequence"/>
</dbReference>
<keyword evidence="4 9" id="KW-0378">Hydrolase</keyword>
<feature type="region of interest" description="Disordered" evidence="10">
    <location>
        <begin position="429"/>
        <end position="601"/>
    </location>
</feature>
<comment type="similarity">
    <text evidence="3 9">Belongs to the glycosyl hydrolase 47 family.</text>
</comment>
<comment type="cofactor">
    <cofactor evidence="1 7">
        <name>Ca(2+)</name>
        <dbReference type="ChEBI" id="CHEBI:29108"/>
    </cofactor>
</comment>
<evidence type="ECO:0000256" key="2">
    <source>
        <dbReference type="ARBA" id="ARBA00004922"/>
    </source>
</evidence>
<organism evidence="12 13">
    <name type="scientific">Xylona heveae (strain CBS 132557 / TC161)</name>
    <dbReference type="NCBI Taxonomy" id="1328760"/>
    <lineage>
        <taxon>Eukaryota</taxon>
        <taxon>Fungi</taxon>
        <taxon>Dikarya</taxon>
        <taxon>Ascomycota</taxon>
        <taxon>Pezizomycotina</taxon>
        <taxon>Xylonomycetes</taxon>
        <taxon>Xylonales</taxon>
        <taxon>Xylonaceae</taxon>
        <taxon>Xylona</taxon>
    </lineage>
</organism>
<dbReference type="UniPathway" id="UPA00378"/>
<dbReference type="GO" id="GO:0016020">
    <property type="term" value="C:membrane"/>
    <property type="evidence" value="ECO:0007669"/>
    <property type="project" value="InterPro"/>
</dbReference>
<feature type="disulfide bond" evidence="8">
    <location>
        <begin position="684"/>
        <end position="713"/>
    </location>
</feature>
<feature type="compositionally biased region" description="Basic and acidic residues" evidence="10">
    <location>
        <begin position="95"/>
        <end position="106"/>
    </location>
</feature>
<sequence>MLRVRRYRIFLVFAVIAIIAVYHFGHVREWTQAHPFSVESLMNFGTKEMAKPPTPDSAKSKQSPTKIVRPPVASATKPGKGLVPTFQPKPPKPVAPEKERPVERTSTKGPPKPAQTNASKSGKLDKPLAIDPDVLAQNVPPVPDSDLYVENGQGRLDEPPPPPNDRLRQIHWKKQSEHFPVPPESIIPLPSGKAKAIPTIQFTFPKESANQKTEREKKLLSIKQAFEHAWTGYKDKAWLHDELTPVLGEFKDPFCGWGATLVDALDTLWIMGLHDDFKEAVEALKEIDFTTTFRSDIPLFETTIRYLGGLLAAYDLSEGKYKILLDKAIELAEILMGAFDTPNRMPVTFYRWKPTFASQPHRAGTRVVLAELGSLSVEFTRLAQLTKNSKYYDAIARITNAFEEWQDNTKLPGMWPVYVDASGCKKPDLDGGTPLEHSFLNGPAIPPPLPPVVDEDGPISPDSVQRPGNPKAAPQKQGVPTTSEKEPNLSKEKTPALHTDVKKPSSGSKEPLAGTTNVKEAKAEARDISDSGSNDAREHLHAVMRRTPPNFVPPKASNKEEEEELEPPSDSASSQKWKPDELPECPKQGLASPPGRGKESFTLGGMSDSLYEYFPKEYMLLGGLNDQYRKMYEKSIDVVKKYLLFRPMTKDERDILLSGTLLTSGDLSDKDDIILKPEGTHLTCFVGGMFAIGAKIFERPEDFEIAKKLTDGCVWAYESTATGIMPETFHALPCESRTDCPWNETKYFEALDPYRAARENTQIPTATKPKANKVANMGASTKSKKFAPTAKVESEKSTLGKAKRQMGDIEADKTYVEEKKKSQTKGAYTPLQSISHEEFVKAKIAEERLPSGFTEIKNAKYILRPEAIESVFIMFRITGDDYWREKGWKMFEAIQTYTYTEFGNTAIRDVTSKAPYALNGMESFWLAETLKYFYLLFSDPSLVNLDQYVLNTEAHPLLRPAAGSKGRFNPLG</sequence>
<evidence type="ECO:0000256" key="6">
    <source>
        <dbReference type="PIRSR" id="PIRSR601382-1"/>
    </source>
</evidence>
<feature type="compositionally biased region" description="Basic and acidic residues" evidence="10">
    <location>
        <begin position="519"/>
        <end position="541"/>
    </location>
</feature>
<dbReference type="Pfam" id="PF01532">
    <property type="entry name" value="Glyco_hydro_47"/>
    <property type="match status" value="1"/>
</dbReference>
<evidence type="ECO:0000313" key="13">
    <source>
        <dbReference type="Proteomes" id="UP000076632"/>
    </source>
</evidence>
<dbReference type="EMBL" id="KV407460">
    <property type="protein sequence ID" value="KZF21936.1"/>
    <property type="molecule type" value="Genomic_DNA"/>
</dbReference>
<dbReference type="InterPro" id="IPR036026">
    <property type="entry name" value="Seven-hairpin_glycosidases"/>
</dbReference>
<name>A0A165GA45_XYLHT</name>
<keyword evidence="5 8" id="KW-1015">Disulfide bond</keyword>
<dbReference type="InterPro" id="IPR001382">
    <property type="entry name" value="Glyco_hydro_47"/>
</dbReference>
<evidence type="ECO:0000256" key="11">
    <source>
        <dbReference type="SAM" id="Phobius"/>
    </source>
</evidence>
<accession>A0A165GA45</accession>
<dbReference type="GO" id="GO:0005975">
    <property type="term" value="P:carbohydrate metabolic process"/>
    <property type="evidence" value="ECO:0007669"/>
    <property type="project" value="InterPro"/>
</dbReference>
<evidence type="ECO:0000256" key="9">
    <source>
        <dbReference type="RuleBase" id="RU361193"/>
    </source>
</evidence>
<evidence type="ECO:0000313" key="12">
    <source>
        <dbReference type="EMBL" id="KZF21936.1"/>
    </source>
</evidence>
<keyword evidence="13" id="KW-1185">Reference proteome</keyword>
<proteinExistence type="inferred from homology"/>
<dbReference type="GO" id="GO:0005783">
    <property type="term" value="C:endoplasmic reticulum"/>
    <property type="evidence" value="ECO:0007669"/>
    <property type="project" value="TreeGrafter"/>
</dbReference>
<dbReference type="SUPFAM" id="SSF48225">
    <property type="entry name" value="Seven-hairpin glycosidases"/>
    <property type="match status" value="1"/>
</dbReference>
<feature type="active site" evidence="6">
    <location>
        <position position="866"/>
    </location>
</feature>
<dbReference type="STRING" id="1328760.A0A165GA45"/>
<comment type="pathway">
    <text evidence="2">Protein modification; protein glycosylation.</text>
</comment>
<dbReference type="InParanoid" id="A0A165GA45"/>
<keyword evidence="11" id="KW-1133">Transmembrane helix</keyword>
<dbReference type="PRINTS" id="PR00747">
    <property type="entry name" value="GLYHDRLASE47"/>
</dbReference>
<feature type="compositionally biased region" description="Basic and acidic residues" evidence="10">
    <location>
        <begin position="483"/>
        <end position="503"/>
    </location>
</feature>
<evidence type="ECO:0000256" key="10">
    <source>
        <dbReference type="SAM" id="MobiDB-lite"/>
    </source>
</evidence>
<keyword evidence="11" id="KW-0812">Transmembrane</keyword>
<feature type="active site" description="Proton donor" evidence="6">
    <location>
        <position position="727"/>
    </location>
</feature>
<evidence type="ECO:0000256" key="4">
    <source>
        <dbReference type="ARBA" id="ARBA00022801"/>
    </source>
</evidence>
<evidence type="ECO:0000256" key="1">
    <source>
        <dbReference type="ARBA" id="ARBA00001913"/>
    </source>
</evidence>
<evidence type="ECO:0000256" key="3">
    <source>
        <dbReference type="ARBA" id="ARBA00007658"/>
    </source>
</evidence>
<dbReference type="InterPro" id="IPR012341">
    <property type="entry name" value="6hp_glycosidase-like_sf"/>
</dbReference>
<keyword evidence="7" id="KW-0479">Metal-binding</keyword>
<reference evidence="12 13" key="1">
    <citation type="journal article" date="2016" name="Fungal Biol.">
        <title>The genome of Xylona heveae provides a window into fungal endophytism.</title>
        <authorList>
            <person name="Gazis R."/>
            <person name="Kuo A."/>
            <person name="Riley R."/>
            <person name="LaButti K."/>
            <person name="Lipzen A."/>
            <person name="Lin J."/>
            <person name="Amirebrahimi M."/>
            <person name="Hesse C.N."/>
            <person name="Spatafora J.W."/>
            <person name="Henrissat B."/>
            <person name="Hainaut M."/>
            <person name="Grigoriev I.V."/>
            <person name="Hibbett D.S."/>
        </authorList>
    </citation>
    <scope>NUCLEOTIDE SEQUENCE [LARGE SCALE GENOMIC DNA]</scope>
    <source>
        <strain evidence="12 13">TC161</strain>
    </source>
</reference>
<evidence type="ECO:0000256" key="8">
    <source>
        <dbReference type="PIRSR" id="PIRSR601382-3"/>
    </source>
</evidence>
<keyword evidence="7" id="KW-0106">Calcium</keyword>
<dbReference type="OrthoDB" id="10052040at2759"/>